<name>A0A7X8SIN0_9BACT</name>
<organism evidence="2 3">
    <name type="scientific">Flammeovirga agarivorans</name>
    <dbReference type="NCBI Taxonomy" id="2726742"/>
    <lineage>
        <taxon>Bacteria</taxon>
        <taxon>Pseudomonadati</taxon>
        <taxon>Bacteroidota</taxon>
        <taxon>Cytophagia</taxon>
        <taxon>Cytophagales</taxon>
        <taxon>Flammeovirgaceae</taxon>
        <taxon>Flammeovirga</taxon>
    </lineage>
</organism>
<protein>
    <submittedName>
        <fullName evidence="2">Uncharacterized protein</fullName>
    </submittedName>
</protein>
<accession>A0A7X8SIN0</accession>
<evidence type="ECO:0000256" key="1">
    <source>
        <dbReference type="SAM" id="SignalP"/>
    </source>
</evidence>
<feature type="chain" id="PRO_5030786912" evidence="1">
    <location>
        <begin position="20"/>
        <end position="152"/>
    </location>
</feature>
<dbReference type="Proteomes" id="UP000585050">
    <property type="component" value="Unassembled WGS sequence"/>
</dbReference>
<comment type="caution">
    <text evidence="2">The sequence shown here is derived from an EMBL/GenBank/DDBJ whole genome shotgun (WGS) entry which is preliminary data.</text>
</comment>
<dbReference type="AlphaFoldDB" id="A0A7X8SIN0"/>
<gene>
    <name evidence="2" type="ORF">HGP29_06720</name>
</gene>
<reference evidence="2 3" key="1">
    <citation type="submission" date="2020-04" db="EMBL/GenBank/DDBJ databases">
        <title>Flammeovirga sp. SR4, a novel species isolated from seawater.</title>
        <authorList>
            <person name="Wang X."/>
        </authorList>
    </citation>
    <scope>NUCLEOTIDE SEQUENCE [LARGE SCALE GENOMIC DNA]</scope>
    <source>
        <strain evidence="2 3">SR4</strain>
    </source>
</reference>
<keyword evidence="3" id="KW-1185">Reference proteome</keyword>
<evidence type="ECO:0000313" key="3">
    <source>
        <dbReference type="Proteomes" id="UP000585050"/>
    </source>
</evidence>
<dbReference type="RefSeq" id="WP_168881602.1">
    <property type="nucleotide sequence ID" value="NZ_JABAIL010000002.1"/>
</dbReference>
<keyword evidence="1" id="KW-0732">Signal</keyword>
<sequence>MKSTLSRIHTILIGLFAFAAMSSCNKSDDEVTPEEIKTAIALVNIEEGQTFTLEEESTIITDVSISEDGQFYSANLTAVNIETGETIVTDLLGPIPEMVNGGFKTQMIATISFSSPGDYQIFASLKYEENGLATKLASEAVDVNAAALIPVE</sequence>
<evidence type="ECO:0000313" key="2">
    <source>
        <dbReference type="EMBL" id="NLR90891.1"/>
    </source>
</evidence>
<dbReference type="PROSITE" id="PS51257">
    <property type="entry name" value="PROKAR_LIPOPROTEIN"/>
    <property type="match status" value="1"/>
</dbReference>
<dbReference type="EMBL" id="JABAIL010000002">
    <property type="protein sequence ID" value="NLR90891.1"/>
    <property type="molecule type" value="Genomic_DNA"/>
</dbReference>
<feature type="signal peptide" evidence="1">
    <location>
        <begin position="1"/>
        <end position="19"/>
    </location>
</feature>
<proteinExistence type="predicted"/>